<dbReference type="Proteomes" id="UP000186720">
    <property type="component" value="Unassembled WGS sequence"/>
</dbReference>
<evidence type="ECO:0000256" key="1">
    <source>
        <dbReference type="SAM" id="Phobius"/>
    </source>
</evidence>
<dbReference type="InterPro" id="IPR002656">
    <property type="entry name" value="Acyl_transf_3_dom"/>
</dbReference>
<sequence length="247" mass="29030">MPLSKPITYHQLHGLNHLRALAITLVIVYHYSRQFAHPEWTHNGGRFGWTGVDLFFVLSGYLIASQLFREIKAKHTFSLKTFFIKRFFRIIPAYLFIVALYFLFPFLREFGQPAPLWKFITFTQNIGLNVMLQGTFSHAWSLCIEEQFYLLFPLIVFTLLNFKVLQKGWVLFVLLFLFSFAMRLYAWHVLVSPFAQADDFVIIWYKYIYYAPGAVQTALLLELPLPQCLNLSLCLKLKLKDMVTCIY</sequence>
<dbReference type="AlphaFoldDB" id="A0A1Q5ZV41"/>
<dbReference type="PANTHER" id="PTHR23028">
    <property type="entry name" value="ACETYLTRANSFERASE"/>
    <property type="match status" value="1"/>
</dbReference>
<dbReference type="RefSeq" id="WP_083627294.1">
    <property type="nucleotide sequence ID" value="NZ_FPAM01000001.1"/>
</dbReference>
<accession>A0A1Q5ZV41</accession>
<dbReference type="GO" id="GO:0016020">
    <property type="term" value="C:membrane"/>
    <property type="evidence" value="ECO:0007669"/>
    <property type="project" value="TreeGrafter"/>
</dbReference>
<dbReference type="GO" id="GO:0016747">
    <property type="term" value="F:acyltransferase activity, transferring groups other than amino-acyl groups"/>
    <property type="evidence" value="ECO:0007669"/>
    <property type="project" value="InterPro"/>
</dbReference>
<proteinExistence type="predicted"/>
<gene>
    <name evidence="3" type="ORF">RG47T_0994</name>
</gene>
<dbReference type="Pfam" id="PF01757">
    <property type="entry name" value="Acyl_transf_3"/>
    <property type="match status" value="1"/>
</dbReference>
<feature type="domain" description="Acyltransferase 3" evidence="2">
    <location>
        <begin position="13"/>
        <end position="215"/>
    </location>
</feature>
<dbReference type="InterPro" id="IPR050879">
    <property type="entry name" value="Acyltransferase_3"/>
</dbReference>
<protein>
    <recommendedName>
        <fullName evidence="2">Acyltransferase 3 domain-containing protein</fullName>
    </recommendedName>
</protein>
<reference evidence="3 4" key="1">
    <citation type="submission" date="2016-11" db="EMBL/GenBank/DDBJ databases">
        <title>Whole Genome Sequencing of Mucilaginibacter polytrichastri RG4-7(T) isolated from the moss sample.</title>
        <authorList>
            <person name="Li Y."/>
        </authorList>
    </citation>
    <scope>NUCLEOTIDE SEQUENCE [LARGE SCALE GENOMIC DNA]</scope>
    <source>
        <strain evidence="3 4">RG4-7</strain>
    </source>
</reference>
<evidence type="ECO:0000259" key="2">
    <source>
        <dbReference type="Pfam" id="PF01757"/>
    </source>
</evidence>
<evidence type="ECO:0000313" key="3">
    <source>
        <dbReference type="EMBL" id="OKS85548.1"/>
    </source>
</evidence>
<name>A0A1Q5ZV41_9SPHI</name>
<comment type="caution">
    <text evidence="3">The sequence shown here is derived from an EMBL/GenBank/DDBJ whole genome shotgun (WGS) entry which is preliminary data.</text>
</comment>
<organism evidence="3 4">
    <name type="scientific">Mucilaginibacter polytrichastri</name>
    <dbReference type="NCBI Taxonomy" id="1302689"/>
    <lineage>
        <taxon>Bacteria</taxon>
        <taxon>Pseudomonadati</taxon>
        <taxon>Bacteroidota</taxon>
        <taxon>Sphingobacteriia</taxon>
        <taxon>Sphingobacteriales</taxon>
        <taxon>Sphingobacteriaceae</taxon>
        <taxon>Mucilaginibacter</taxon>
    </lineage>
</organism>
<feature type="transmembrane region" description="Helical" evidence="1">
    <location>
        <begin position="169"/>
        <end position="187"/>
    </location>
</feature>
<dbReference type="STRING" id="1302689.RG47T_0994"/>
<keyword evidence="1" id="KW-0812">Transmembrane</keyword>
<keyword evidence="4" id="KW-1185">Reference proteome</keyword>
<evidence type="ECO:0000313" key="4">
    <source>
        <dbReference type="Proteomes" id="UP000186720"/>
    </source>
</evidence>
<feature type="transmembrane region" description="Helical" evidence="1">
    <location>
        <begin position="207"/>
        <end position="225"/>
    </location>
</feature>
<feature type="transmembrane region" description="Helical" evidence="1">
    <location>
        <begin position="47"/>
        <end position="67"/>
    </location>
</feature>
<dbReference type="GO" id="GO:0009103">
    <property type="term" value="P:lipopolysaccharide biosynthetic process"/>
    <property type="evidence" value="ECO:0007669"/>
    <property type="project" value="TreeGrafter"/>
</dbReference>
<keyword evidence="1" id="KW-0472">Membrane</keyword>
<feature type="transmembrane region" description="Helical" evidence="1">
    <location>
        <begin position="139"/>
        <end position="162"/>
    </location>
</feature>
<dbReference type="PANTHER" id="PTHR23028:SF53">
    <property type="entry name" value="ACYL_TRANSF_3 DOMAIN-CONTAINING PROTEIN"/>
    <property type="match status" value="1"/>
</dbReference>
<feature type="transmembrane region" description="Helical" evidence="1">
    <location>
        <begin position="87"/>
        <end position="107"/>
    </location>
</feature>
<feature type="transmembrane region" description="Helical" evidence="1">
    <location>
        <begin position="12"/>
        <end position="32"/>
    </location>
</feature>
<dbReference type="EMBL" id="MPPL01000001">
    <property type="protein sequence ID" value="OKS85548.1"/>
    <property type="molecule type" value="Genomic_DNA"/>
</dbReference>
<keyword evidence="1" id="KW-1133">Transmembrane helix</keyword>